<dbReference type="InterPro" id="IPR016177">
    <property type="entry name" value="DNA-bd_dom_sf"/>
</dbReference>
<comment type="subcellular location">
    <subcellularLocation>
        <location evidence="1">Nucleus</location>
    </subcellularLocation>
</comment>
<dbReference type="AlphaFoldDB" id="A0A2K1L0D1"/>
<dbReference type="GO" id="GO:0005634">
    <property type="term" value="C:nucleus"/>
    <property type="evidence" value="ECO:0007669"/>
    <property type="project" value="UniProtKB-SubCell"/>
</dbReference>
<reference evidence="12 14" key="1">
    <citation type="journal article" date="2008" name="Science">
        <title>The Physcomitrella genome reveals evolutionary insights into the conquest of land by plants.</title>
        <authorList>
            <person name="Rensing S."/>
            <person name="Lang D."/>
            <person name="Zimmer A."/>
            <person name="Terry A."/>
            <person name="Salamov A."/>
            <person name="Shapiro H."/>
            <person name="Nishiyama T."/>
            <person name="Perroud P.-F."/>
            <person name="Lindquist E."/>
            <person name="Kamisugi Y."/>
            <person name="Tanahashi T."/>
            <person name="Sakakibara K."/>
            <person name="Fujita T."/>
            <person name="Oishi K."/>
            <person name="Shin-I T."/>
            <person name="Kuroki Y."/>
            <person name="Toyoda A."/>
            <person name="Suzuki Y."/>
            <person name="Hashimoto A."/>
            <person name="Yamaguchi K."/>
            <person name="Sugano A."/>
            <person name="Kohara Y."/>
            <person name="Fujiyama A."/>
            <person name="Anterola A."/>
            <person name="Aoki S."/>
            <person name="Ashton N."/>
            <person name="Barbazuk W.B."/>
            <person name="Barker E."/>
            <person name="Bennetzen J."/>
            <person name="Bezanilla M."/>
            <person name="Blankenship R."/>
            <person name="Cho S.H."/>
            <person name="Dutcher S."/>
            <person name="Estelle M."/>
            <person name="Fawcett J.A."/>
            <person name="Gundlach H."/>
            <person name="Hanada K."/>
            <person name="Heyl A."/>
            <person name="Hicks K.A."/>
            <person name="Hugh J."/>
            <person name="Lohr M."/>
            <person name="Mayer K."/>
            <person name="Melkozernov A."/>
            <person name="Murata T."/>
            <person name="Nelson D."/>
            <person name="Pils B."/>
            <person name="Prigge M."/>
            <person name="Reiss B."/>
            <person name="Renner T."/>
            <person name="Rombauts S."/>
            <person name="Rushton P."/>
            <person name="Sanderfoot A."/>
            <person name="Schween G."/>
            <person name="Shiu S.-H."/>
            <person name="Stueber K."/>
            <person name="Theodoulou F.L."/>
            <person name="Tu H."/>
            <person name="Van de Peer Y."/>
            <person name="Verrier P.J."/>
            <person name="Waters E."/>
            <person name="Wood A."/>
            <person name="Yang L."/>
            <person name="Cove D."/>
            <person name="Cuming A."/>
            <person name="Hasebe M."/>
            <person name="Lucas S."/>
            <person name="Mishler D.B."/>
            <person name="Reski R."/>
            <person name="Grigoriev I."/>
            <person name="Quatrano R.S."/>
            <person name="Boore J.L."/>
        </authorList>
    </citation>
    <scope>NUCLEOTIDE SEQUENCE [LARGE SCALE GENOMIC DNA]</scope>
    <source>
        <strain evidence="13 14">cv. Gransden 2004</strain>
    </source>
</reference>
<dbReference type="FunFam" id="3.30.730.10:FF:000001">
    <property type="entry name" value="Ethylene-responsive transcription factor 2"/>
    <property type="match status" value="1"/>
</dbReference>
<reference evidence="13" key="3">
    <citation type="submission" date="2020-12" db="UniProtKB">
        <authorList>
            <consortium name="EnsemblPlants"/>
        </authorList>
    </citation>
    <scope>IDENTIFICATION</scope>
</reference>
<organism evidence="12">
    <name type="scientific">Physcomitrium patens</name>
    <name type="common">Spreading-leaved earth moss</name>
    <name type="synonym">Physcomitrella patens</name>
    <dbReference type="NCBI Taxonomy" id="3218"/>
    <lineage>
        <taxon>Eukaryota</taxon>
        <taxon>Viridiplantae</taxon>
        <taxon>Streptophyta</taxon>
        <taxon>Embryophyta</taxon>
        <taxon>Bryophyta</taxon>
        <taxon>Bryophytina</taxon>
        <taxon>Bryopsida</taxon>
        <taxon>Funariidae</taxon>
        <taxon>Funariales</taxon>
        <taxon>Funariaceae</taxon>
        <taxon>Physcomitrium</taxon>
    </lineage>
</organism>
<evidence type="ECO:0000313" key="13">
    <source>
        <dbReference type="EnsemblPlants" id="PAC:32935107.CDS.1"/>
    </source>
</evidence>
<evidence type="ECO:0000259" key="11">
    <source>
        <dbReference type="PROSITE" id="PS51032"/>
    </source>
</evidence>
<dbReference type="PRINTS" id="PR00367">
    <property type="entry name" value="ETHRSPELEMNT"/>
</dbReference>
<evidence type="ECO:0000313" key="12">
    <source>
        <dbReference type="EMBL" id="PNR59483.1"/>
    </source>
</evidence>
<feature type="compositionally biased region" description="Low complexity" evidence="9">
    <location>
        <begin position="98"/>
        <end position="107"/>
    </location>
</feature>
<evidence type="ECO:0000256" key="3">
    <source>
        <dbReference type="ARBA" id="ARBA00023016"/>
    </source>
</evidence>
<dbReference type="Gene3D" id="3.30.730.10">
    <property type="entry name" value="AP2/ERF domain"/>
    <property type="match status" value="1"/>
</dbReference>
<feature type="domain" description="AP2/ERF" evidence="11">
    <location>
        <begin position="157"/>
        <end position="214"/>
    </location>
</feature>
<keyword evidence="6" id="KW-0804">Transcription</keyword>
<dbReference type="EnsemblPlants" id="Pp3c2_5625V3.1">
    <property type="protein sequence ID" value="PAC:32935107.CDS.1"/>
    <property type="gene ID" value="Pp3c2_5625"/>
</dbReference>
<protein>
    <recommendedName>
        <fullName evidence="11">AP2/ERF domain-containing protein</fullName>
    </recommendedName>
</protein>
<dbReference type="Proteomes" id="UP000006727">
    <property type="component" value="Chromosome 2"/>
</dbReference>
<reference evidence="12 14" key="2">
    <citation type="journal article" date="2018" name="Plant J.">
        <title>The Physcomitrella patens chromosome-scale assembly reveals moss genome structure and evolution.</title>
        <authorList>
            <person name="Lang D."/>
            <person name="Ullrich K.K."/>
            <person name="Murat F."/>
            <person name="Fuchs J."/>
            <person name="Jenkins J."/>
            <person name="Haas F.B."/>
            <person name="Piednoel M."/>
            <person name="Gundlach H."/>
            <person name="Van Bel M."/>
            <person name="Meyberg R."/>
            <person name="Vives C."/>
            <person name="Morata J."/>
            <person name="Symeonidi A."/>
            <person name="Hiss M."/>
            <person name="Muchero W."/>
            <person name="Kamisugi Y."/>
            <person name="Saleh O."/>
            <person name="Blanc G."/>
            <person name="Decker E.L."/>
            <person name="van Gessel N."/>
            <person name="Grimwood J."/>
            <person name="Hayes R.D."/>
            <person name="Graham S.W."/>
            <person name="Gunter L.E."/>
            <person name="McDaniel S.F."/>
            <person name="Hoernstein S.N.W."/>
            <person name="Larsson A."/>
            <person name="Li F.W."/>
            <person name="Perroud P.F."/>
            <person name="Phillips J."/>
            <person name="Ranjan P."/>
            <person name="Rokshar D.S."/>
            <person name="Rothfels C.J."/>
            <person name="Schneider L."/>
            <person name="Shu S."/>
            <person name="Stevenson D.W."/>
            <person name="Thummler F."/>
            <person name="Tillich M."/>
            <person name="Villarreal Aguilar J.C."/>
            <person name="Widiez T."/>
            <person name="Wong G.K."/>
            <person name="Wymore A."/>
            <person name="Zhang Y."/>
            <person name="Zimmer A.D."/>
            <person name="Quatrano R.S."/>
            <person name="Mayer K.F.X."/>
            <person name="Goodstein D."/>
            <person name="Casacuberta J.M."/>
            <person name="Vandepoele K."/>
            <person name="Reski R."/>
            <person name="Cuming A.C."/>
            <person name="Tuskan G.A."/>
            <person name="Maumus F."/>
            <person name="Salse J."/>
            <person name="Schmutz J."/>
            <person name="Rensing S.A."/>
        </authorList>
    </citation>
    <scope>NUCLEOTIDE SEQUENCE [LARGE SCALE GENOMIC DNA]</scope>
    <source>
        <strain evidence="13 14">cv. Gransden 2004</strain>
    </source>
</reference>
<dbReference type="SUPFAM" id="SSF54171">
    <property type="entry name" value="DNA-binding domain"/>
    <property type="match status" value="1"/>
</dbReference>
<dbReference type="PaxDb" id="3218-PP1S7_352V6.1"/>
<evidence type="ECO:0000256" key="8">
    <source>
        <dbReference type="ARBA" id="ARBA00024343"/>
    </source>
</evidence>
<keyword evidence="4" id="KW-0238">DNA-binding</keyword>
<evidence type="ECO:0000256" key="4">
    <source>
        <dbReference type="ARBA" id="ARBA00023125"/>
    </source>
</evidence>
<feature type="region of interest" description="Disordered" evidence="9">
    <location>
        <begin position="92"/>
        <end position="159"/>
    </location>
</feature>
<accession>A0A2K1L0D1</accession>
<keyword evidence="3" id="KW-0346">Stress response</keyword>
<keyword evidence="7" id="KW-0539">Nucleus</keyword>
<name>A0A2K1L0D1_PHYPA</name>
<comment type="similarity">
    <text evidence="8">Belongs to the AP2/ERF transcription factor family. ERF subfamily.</text>
</comment>
<keyword evidence="10" id="KW-0812">Transmembrane</keyword>
<evidence type="ECO:0000256" key="5">
    <source>
        <dbReference type="ARBA" id="ARBA00023159"/>
    </source>
</evidence>
<dbReference type="EMBL" id="ABEU02000002">
    <property type="protein sequence ID" value="PNR59483.1"/>
    <property type="molecule type" value="Genomic_DNA"/>
</dbReference>
<keyword evidence="10" id="KW-0472">Membrane</keyword>
<dbReference type="InterPro" id="IPR001471">
    <property type="entry name" value="AP2/ERF_dom"/>
</dbReference>
<dbReference type="GO" id="GO:0003677">
    <property type="term" value="F:DNA binding"/>
    <property type="evidence" value="ECO:0007669"/>
    <property type="project" value="UniProtKB-KW"/>
</dbReference>
<evidence type="ECO:0000256" key="9">
    <source>
        <dbReference type="SAM" id="MobiDB-lite"/>
    </source>
</evidence>
<dbReference type="Gramene" id="Pp3c2_5625V3.1">
    <property type="protein sequence ID" value="PAC:32935107.CDS.1"/>
    <property type="gene ID" value="Pp3c2_5625"/>
</dbReference>
<dbReference type="Pfam" id="PF00847">
    <property type="entry name" value="AP2"/>
    <property type="match status" value="1"/>
</dbReference>
<evidence type="ECO:0000256" key="10">
    <source>
        <dbReference type="SAM" id="Phobius"/>
    </source>
</evidence>
<feature type="compositionally biased region" description="Polar residues" evidence="9">
    <location>
        <begin position="578"/>
        <end position="598"/>
    </location>
</feature>
<dbReference type="CDD" id="cd00018">
    <property type="entry name" value="AP2"/>
    <property type="match status" value="1"/>
</dbReference>
<sequence length="674" mass="73983">MRDVRRSSSDISVLLLRRHWASFFFLFSFFSFFLHFANLAAINMTEIAMGMARQQQQQQHSASATSSCVPVFDKQEEDQTPLVVPEQLEAHHDHVDSNSDTNSSASDVDSKTGVATADTKTRGRKKKGTAASSSSGSGNGQERVRKRRGGPENGLHQYRGVRQRQWGRWVAEIREPRLRTRMWLGTFSTALEAARAYDEAALVYHGPGARLNLPHETTQKSENVPQLGNQGVEYHYGHLKTNKFMGLGVPANLLIGSDVASTDKYFMSVDTSRLRQSSSCSVENIGQPAGFNLNRDPEWWISCGSFRPNSIPQSVPNFSNVPPSTSSCNVGSERFHLSQVPINFQTIPISCKLPPDRHELVQGFPVPQQLSAGLFHSKYTQTLGLRSPNIHCELGSDCPYADRQGRGLHRNDTHNTGAVMFAKSSTTQTDSFFESNQNEPLKVPIGDASPDMAPTFTATPHQPEQPVAVLVPGESTAMFNPPPPSDVSCQYCSNVEAPKKFECPISEGSAENSFVTEFEKFDFESDAFQSMDSSIESQHDKLVSGVTAATAVMDHGPPVSSEASPVSLQGADFGDEGSPSSFWPDSTTSSHQSLNASESCPWSNIQEERYMLKLCPVFEDMNGCWDDAGSPILPPPSLLDLPDLPNLSFDSLTEVFCDTPKVNDVDKAANFPDL</sequence>
<proteinExistence type="inferred from homology"/>
<evidence type="ECO:0000256" key="2">
    <source>
        <dbReference type="ARBA" id="ARBA00023015"/>
    </source>
</evidence>
<keyword evidence="14" id="KW-1185">Reference proteome</keyword>
<dbReference type="STRING" id="3218.A0A2K1L0D1"/>
<keyword evidence="10" id="KW-1133">Transmembrane helix</keyword>
<keyword evidence="5" id="KW-0010">Activator</keyword>
<evidence type="ECO:0000256" key="7">
    <source>
        <dbReference type="ARBA" id="ARBA00023242"/>
    </source>
</evidence>
<feature type="region of interest" description="Disordered" evidence="9">
    <location>
        <begin position="553"/>
        <end position="598"/>
    </location>
</feature>
<evidence type="ECO:0000256" key="6">
    <source>
        <dbReference type="ARBA" id="ARBA00023163"/>
    </source>
</evidence>
<dbReference type="PANTHER" id="PTHR31241">
    <property type="entry name" value="DEHYDRATION-RESPONSIVE ELEMENT-BINDING PROTEIN 2C"/>
    <property type="match status" value="1"/>
</dbReference>
<evidence type="ECO:0000256" key="1">
    <source>
        <dbReference type="ARBA" id="ARBA00004123"/>
    </source>
</evidence>
<dbReference type="PANTHER" id="PTHR31241:SF62">
    <property type="entry name" value="DEHYDRATION-RESPONSIVE ELEMENT-BINDING PROTEIN 2D"/>
    <property type="match status" value="1"/>
</dbReference>
<feature type="transmembrane region" description="Helical" evidence="10">
    <location>
        <begin position="20"/>
        <end position="41"/>
    </location>
</feature>
<gene>
    <name evidence="13" type="primary">LOC112279150</name>
    <name evidence="12" type="ORF">PHYPA_002274</name>
</gene>
<dbReference type="SMART" id="SM00380">
    <property type="entry name" value="AP2"/>
    <property type="match status" value="1"/>
</dbReference>
<dbReference type="GO" id="GO:0003700">
    <property type="term" value="F:DNA-binding transcription factor activity"/>
    <property type="evidence" value="ECO:0007669"/>
    <property type="project" value="InterPro"/>
</dbReference>
<dbReference type="InterPro" id="IPR036955">
    <property type="entry name" value="AP2/ERF_dom_sf"/>
</dbReference>
<dbReference type="PROSITE" id="PS51032">
    <property type="entry name" value="AP2_ERF"/>
    <property type="match status" value="1"/>
</dbReference>
<keyword evidence="2" id="KW-0805">Transcription regulation</keyword>
<evidence type="ECO:0000313" key="14">
    <source>
        <dbReference type="Proteomes" id="UP000006727"/>
    </source>
</evidence>